<evidence type="ECO:0000313" key="4">
    <source>
        <dbReference type="Proteomes" id="UP000085678"/>
    </source>
</evidence>
<feature type="compositionally biased region" description="Basic and acidic residues" evidence="2">
    <location>
        <begin position="136"/>
        <end position="154"/>
    </location>
</feature>
<evidence type="ECO:0000256" key="2">
    <source>
        <dbReference type="SAM" id="MobiDB-lite"/>
    </source>
</evidence>
<feature type="compositionally biased region" description="Polar residues" evidence="2">
    <location>
        <begin position="126"/>
        <end position="135"/>
    </location>
</feature>
<dbReference type="GO" id="GO:0035145">
    <property type="term" value="C:exon-exon junction complex"/>
    <property type="evidence" value="ECO:0007669"/>
    <property type="project" value="TreeGrafter"/>
</dbReference>
<organism evidence="4 6">
    <name type="scientific">Lingula anatina</name>
    <name type="common">Brachiopod</name>
    <name type="synonym">Lingula unguis</name>
    <dbReference type="NCBI Taxonomy" id="7574"/>
    <lineage>
        <taxon>Eukaryota</taxon>
        <taxon>Metazoa</taxon>
        <taxon>Spiralia</taxon>
        <taxon>Lophotrochozoa</taxon>
        <taxon>Brachiopoda</taxon>
        <taxon>Linguliformea</taxon>
        <taxon>Lingulata</taxon>
        <taxon>Lingulida</taxon>
        <taxon>Linguloidea</taxon>
        <taxon>Lingulidae</taxon>
        <taxon>Lingula</taxon>
    </lineage>
</organism>
<protein>
    <submittedName>
        <fullName evidence="5 6">Partner of Y14 and mago</fullName>
    </submittedName>
</protein>
<sequence>MLNEIEIVGLVLRPTSMAMAGALERDGVVRDEEGNMFIPASRRPDGTWRKARRVKDGYVPQEEVPVYESKGTQFVKNKPTLPPGLFVEPDSKHNNPGSAGIPGLSKSAKKNAKRKEKKKQEAGDVTSLSSSLQETKLNDKEKDAKPEVKVDPAKRIKTLKKKIKQIEDLQARIDSGDLKEPDKDQLEKISRKQQILTEIEELELDLSS</sequence>
<proteinExistence type="inferred from homology"/>
<dbReference type="GeneID" id="106177671"/>
<dbReference type="Pfam" id="PF09282">
    <property type="entry name" value="Mago-bind"/>
    <property type="match status" value="1"/>
</dbReference>
<feature type="region of interest" description="Disordered" evidence="2">
    <location>
        <begin position="70"/>
        <end position="154"/>
    </location>
</feature>
<dbReference type="InterPro" id="IPR039333">
    <property type="entry name" value="PYM1"/>
</dbReference>
<gene>
    <name evidence="6" type="primary">LOC106177672</name>
    <name evidence="5" type="synonym">LOC106177671</name>
</gene>
<dbReference type="GeneID" id="106177672"/>
<dbReference type="PANTHER" id="PTHR22959:SF0">
    <property type="entry name" value="PARTNER OF Y14 AND MAGO"/>
    <property type="match status" value="1"/>
</dbReference>
<dbReference type="KEGG" id="lak:106177672"/>
<dbReference type="GO" id="GO:1903259">
    <property type="term" value="P:exon-exon junction complex disassembly"/>
    <property type="evidence" value="ECO:0007669"/>
    <property type="project" value="InterPro"/>
</dbReference>
<dbReference type="GO" id="GO:0005737">
    <property type="term" value="C:cytoplasm"/>
    <property type="evidence" value="ECO:0007669"/>
    <property type="project" value="TreeGrafter"/>
</dbReference>
<name>A0A1S3K099_LINAN</name>
<dbReference type="Proteomes" id="UP000085678">
    <property type="component" value="Unplaced"/>
</dbReference>
<dbReference type="AlphaFoldDB" id="A0A1S3K099"/>
<dbReference type="RefSeq" id="XP_013415966.1">
    <property type="nucleotide sequence ID" value="XM_013560512.1"/>
</dbReference>
<dbReference type="RefSeq" id="XP_013415967.1">
    <property type="nucleotide sequence ID" value="XM_013560513.1"/>
</dbReference>
<dbReference type="SMART" id="SM01273">
    <property type="entry name" value="Mago-bind"/>
    <property type="match status" value="1"/>
</dbReference>
<dbReference type="InterPro" id="IPR036348">
    <property type="entry name" value="WIBG_N_sf"/>
</dbReference>
<dbReference type="PANTHER" id="PTHR22959">
    <property type="entry name" value="PYM PROTEIN"/>
    <property type="match status" value="1"/>
</dbReference>
<evidence type="ECO:0000259" key="3">
    <source>
        <dbReference type="SMART" id="SM01273"/>
    </source>
</evidence>
<dbReference type="KEGG" id="lak:106177671"/>
<dbReference type="STRING" id="7574.A0A1S3K099"/>
<evidence type="ECO:0000256" key="1">
    <source>
        <dbReference type="ARBA" id="ARBA00009394"/>
    </source>
</evidence>
<reference evidence="5 6" key="1">
    <citation type="submission" date="2025-04" db="UniProtKB">
        <authorList>
            <consortium name="RefSeq"/>
        </authorList>
    </citation>
    <scope>IDENTIFICATION</scope>
    <source>
        <tissue evidence="5 6">Gonads</tissue>
    </source>
</reference>
<feature type="compositionally biased region" description="Basic residues" evidence="2">
    <location>
        <begin position="107"/>
        <end position="117"/>
    </location>
</feature>
<accession>A0A1S3K099</accession>
<feature type="domain" description="WIBG Mago-binding" evidence="3">
    <location>
        <begin position="34"/>
        <end position="60"/>
    </location>
</feature>
<evidence type="ECO:0000313" key="5">
    <source>
        <dbReference type="RefSeq" id="XP_013415966.1"/>
    </source>
</evidence>
<evidence type="ECO:0000313" key="6">
    <source>
        <dbReference type="RefSeq" id="XP_013415967.1"/>
    </source>
</evidence>
<dbReference type="GO" id="GO:0003723">
    <property type="term" value="F:RNA binding"/>
    <property type="evidence" value="ECO:0007669"/>
    <property type="project" value="TreeGrafter"/>
</dbReference>
<comment type="similarity">
    <text evidence="1">Belongs to the pym family.</text>
</comment>
<keyword evidence="4" id="KW-1185">Reference proteome</keyword>
<dbReference type="InterPro" id="IPR015362">
    <property type="entry name" value="WIBG_mago-bd"/>
</dbReference>
<dbReference type="SUPFAM" id="SSF101931">
    <property type="entry name" value="Pym (Within the bgcn gene intron protein, WIBG), N-terminal domain"/>
    <property type="match status" value="1"/>
</dbReference>
<dbReference type="OrthoDB" id="21625at2759"/>